<dbReference type="EMBL" id="JAGDYP010000004">
    <property type="protein sequence ID" value="MBO1884145.1"/>
    <property type="molecule type" value="Genomic_DNA"/>
</dbReference>
<dbReference type="InterPro" id="IPR049704">
    <property type="entry name" value="Aminotrans_3_PPA_site"/>
</dbReference>
<dbReference type="GO" id="GO:0008483">
    <property type="term" value="F:transaminase activity"/>
    <property type="evidence" value="ECO:0007669"/>
    <property type="project" value="UniProtKB-KW"/>
</dbReference>
<evidence type="ECO:0000256" key="4">
    <source>
        <dbReference type="ARBA" id="ARBA00022898"/>
    </source>
</evidence>
<proteinExistence type="inferred from homology"/>
<dbReference type="InterPro" id="IPR015424">
    <property type="entry name" value="PyrdxlP-dep_Trfase"/>
</dbReference>
<reference evidence="6 7" key="1">
    <citation type="submission" date="2021-03" db="EMBL/GenBank/DDBJ databases">
        <title>Isolation and description of Capnocytophaga bilenii sp. nov., a novel Capnocytophaga species, isolated from a gingivitis subject.</title>
        <authorList>
            <person name="Antezack A."/>
            <person name="Monnet-Corti V."/>
            <person name="La Scola B."/>
        </authorList>
    </citation>
    <scope>NUCLEOTIDE SEQUENCE [LARGE SCALE GENOMIC DNA]</scope>
    <source>
        <strain evidence="6 7">Marseille-Q4570</strain>
    </source>
</reference>
<evidence type="ECO:0000313" key="7">
    <source>
        <dbReference type="Proteomes" id="UP000681610"/>
    </source>
</evidence>
<evidence type="ECO:0000256" key="5">
    <source>
        <dbReference type="RuleBase" id="RU003560"/>
    </source>
</evidence>
<dbReference type="PIRSF" id="PIRSF000521">
    <property type="entry name" value="Transaminase_4ab_Lys_Orn"/>
    <property type="match status" value="1"/>
</dbReference>
<evidence type="ECO:0000256" key="3">
    <source>
        <dbReference type="ARBA" id="ARBA00022679"/>
    </source>
</evidence>
<sequence>MNQKEEFLKYQAPTSPYPRLLEVERAEGSYIYTTDGKKYLDFVAGVSACTLGHCHPKVVEAIQKQCATYMHVMVYGEYVQKPAVDFCQLLAQQLPPSLNTTYLVNSGTEAIEGSLKLAKRITGRTQLIAAKNAYHGNTQGSMSLMGYEERKRPFRPLLPDVDFIEFNNEADLAKITERTAGVLLESIQGGAGFIEPVNDYLIKVKKRCEEVGAMLIIDEIQPGFGRTGKLFGFQNYGIVPDIIAIGKGMASGMPVGAFVSSYERMQLLAHNPKMGHITTFGGNPVIAAASLVTLQELLTTNLMEDTLRKERLFRQYLQHPLIESINGRGLMLAVIVPSAEIANYVVEYCQDNGLIVYWLLFELRAVRLSPPLTLTDEEIKEGCDIIIEALESYTLQCKAIGD</sequence>
<dbReference type="Gene3D" id="3.40.640.10">
    <property type="entry name" value="Type I PLP-dependent aspartate aminotransferase-like (Major domain)"/>
    <property type="match status" value="1"/>
</dbReference>
<dbReference type="InterPro" id="IPR050103">
    <property type="entry name" value="Class-III_PLP-dep_AT"/>
</dbReference>
<evidence type="ECO:0000256" key="2">
    <source>
        <dbReference type="ARBA" id="ARBA00022576"/>
    </source>
</evidence>
<comment type="caution">
    <text evidence="6">The sequence shown here is derived from an EMBL/GenBank/DDBJ whole genome shotgun (WGS) entry which is preliminary data.</text>
</comment>
<dbReference type="PANTHER" id="PTHR11986:SF79">
    <property type="entry name" value="ACETYLORNITHINE AMINOTRANSFERASE, MITOCHONDRIAL"/>
    <property type="match status" value="1"/>
</dbReference>
<dbReference type="InterPro" id="IPR015422">
    <property type="entry name" value="PyrdxlP-dep_Trfase_small"/>
</dbReference>
<accession>A0ABS3PXT1</accession>
<dbReference type="PANTHER" id="PTHR11986">
    <property type="entry name" value="AMINOTRANSFERASE CLASS III"/>
    <property type="match status" value="1"/>
</dbReference>
<keyword evidence="4 5" id="KW-0663">Pyridoxal phosphate</keyword>
<evidence type="ECO:0000313" key="6">
    <source>
        <dbReference type="EMBL" id="MBO1884145.1"/>
    </source>
</evidence>
<dbReference type="InterPro" id="IPR005814">
    <property type="entry name" value="Aminotrans_3"/>
</dbReference>
<dbReference type="Proteomes" id="UP000681610">
    <property type="component" value="Unassembled WGS sequence"/>
</dbReference>
<dbReference type="RefSeq" id="WP_009416619.1">
    <property type="nucleotide sequence ID" value="NZ_JAGDYP010000004.1"/>
</dbReference>
<dbReference type="Pfam" id="PF00202">
    <property type="entry name" value="Aminotran_3"/>
    <property type="match status" value="1"/>
</dbReference>
<dbReference type="SUPFAM" id="SSF53383">
    <property type="entry name" value="PLP-dependent transferases"/>
    <property type="match status" value="1"/>
</dbReference>
<protein>
    <submittedName>
        <fullName evidence="6">Aspartate aminotransferase family protein</fullName>
    </submittedName>
</protein>
<keyword evidence="2 6" id="KW-0032">Aminotransferase</keyword>
<organism evidence="6 7">
    <name type="scientific">Capnocytophaga bilenii</name>
    <dbReference type="NCBI Taxonomy" id="2819369"/>
    <lineage>
        <taxon>Bacteria</taxon>
        <taxon>Pseudomonadati</taxon>
        <taxon>Bacteroidota</taxon>
        <taxon>Flavobacteriia</taxon>
        <taxon>Flavobacteriales</taxon>
        <taxon>Flavobacteriaceae</taxon>
        <taxon>Capnocytophaga</taxon>
    </lineage>
</organism>
<dbReference type="CDD" id="cd00610">
    <property type="entry name" value="OAT_like"/>
    <property type="match status" value="1"/>
</dbReference>
<keyword evidence="7" id="KW-1185">Reference proteome</keyword>
<name>A0ABS3PXT1_9FLAO</name>
<dbReference type="PROSITE" id="PS00600">
    <property type="entry name" value="AA_TRANSFER_CLASS_3"/>
    <property type="match status" value="1"/>
</dbReference>
<keyword evidence="3" id="KW-0808">Transferase</keyword>
<comment type="similarity">
    <text evidence="5">Belongs to the class-III pyridoxal-phosphate-dependent aminotransferase family.</text>
</comment>
<dbReference type="InterPro" id="IPR015421">
    <property type="entry name" value="PyrdxlP-dep_Trfase_major"/>
</dbReference>
<comment type="cofactor">
    <cofactor evidence="1">
        <name>pyridoxal 5'-phosphate</name>
        <dbReference type="ChEBI" id="CHEBI:597326"/>
    </cofactor>
</comment>
<evidence type="ECO:0000256" key="1">
    <source>
        <dbReference type="ARBA" id="ARBA00001933"/>
    </source>
</evidence>
<dbReference type="Gene3D" id="3.90.1150.10">
    <property type="entry name" value="Aspartate Aminotransferase, domain 1"/>
    <property type="match status" value="1"/>
</dbReference>
<gene>
    <name evidence="6" type="ORF">J4N46_06880</name>
</gene>